<dbReference type="InterPro" id="IPR036390">
    <property type="entry name" value="WH_DNA-bd_sf"/>
</dbReference>
<dbReference type="PRINTS" id="PR00598">
    <property type="entry name" value="HTHMARR"/>
</dbReference>
<dbReference type="GO" id="GO:0003700">
    <property type="term" value="F:DNA-binding transcription factor activity"/>
    <property type="evidence" value="ECO:0007669"/>
    <property type="project" value="InterPro"/>
</dbReference>
<evidence type="ECO:0000259" key="4">
    <source>
        <dbReference type="PROSITE" id="PS50995"/>
    </source>
</evidence>
<accession>A0A2X1CB95</accession>
<dbReference type="Gene3D" id="1.10.10.10">
    <property type="entry name" value="Winged helix-like DNA-binding domain superfamily/Winged helix DNA-binding domain"/>
    <property type="match status" value="1"/>
</dbReference>
<dbReference type="PANTHER" id="PTHR33164">
    <property type="entry name" value="TRANSCRIPTIONAL REGULATOR, MARR FAMILY"/>
    <property type="match status" value="1"/>
</dbReference>
<dbReference type="RefSeq" id="WP_003170298.1">
    <property type="nucleotide sequence ID" value="NZ_UAQM01000007.1"/>
</dbReference>
<dbReference type="InterPro" id="IPR000835">
    <property type="entry name" value="HTH_MarR-typ"/>
</dbReference>
<dbReference type="SMART" id="SM00347">
    <property type="entry name" value="HTH_MARR"/>
    <property type="match status" value="1"/>
</dbReference>
<proteinExistence type="predicted"/>
<gene>
    <name evidence="5" type="primary">slyA</name>
    <name evidence="5" type="ORF">NCTC11165_01330</name>
</gene>
<dbReference type="GO" id="GO:0003677">
    <property type="term" value="F:DNA binding"/>
    <property type="evidence" value="ECO:0007669"/>
    <property type="project" value="UniProtKB-KW"/>
</dbReference>
<evidence type="ECO:0000313" key="5">
    <source>
        <dbReference type="EMBL" id="SPU43936.1"/>
    </source>
</evidence>
<evidence type="ECO:0000256" key="2">
    <source>
        <dbReference type="ARBA" id="ARBA00023125"/>
    </source>
</evidence>
<protein>
    <submittedName>
        <fullName evidence="5">Salmolysin</fullName>
    </submittedName>
</protein>
<dbReference type="InterPro" id="IPR039422">
    <property type="entry name" value="MarR/SlyA-like"/>
</dbReference>
<dbReference type="PROSITE" id="PS50995">
    <property type="entry name" value="HTH_MARR_2"/>
    <property type="match status" value="1"/>
</dbReference>
<keyword evidence="1" id="KW-0805">Transcription regulation</keyword>
<feature type="domain" description="HTH marR-type" evidence="4">
    <location>
        <begin position="1"/>
        <end position="112"/>
    </location>
</feature>
<evidence type="ECO:0000313" key="6">
    <source>
        <dbReference type="Proteomes" id="UP000250358"/>
    </source>
</evidence>
<dbReference type="PANTHER" id="PTHR33164:SF64">
    <property type="entry name" value="TRANSCRIPTIONAL REGULATOR SLYA"/>
    <property type="match status" value="1"/>
</dbReference>
<evidence type="ECO:0000256" key="3">
    <source>
        <dbReference type="ARBA" id="ARBA00023163"/>
    </source>
</evidence>
<organism evidence="5 6">
    <name type="scientific">Brevundimonas diminuta</name>
    <name type="common">Pseudomonas diminuta</name>
    <dbReference type="NCBI Taxonomy" id="293"/>
    <lineage>
        <taxon>Bacteria</taxon>
        <taxon>Pseudomonadati</taxon>
        <taxon>Pseudomonadota</taxon>
        <taxon>Alphaproteobacteria</taxon>
        <taxon>Caulobacterales</taxon>
        <taxon>Caulobacteraceae</taxon>
        <taxon>Brevundimonas</taxon>
    </lineage>
</organism>
<sequence>MAQLGVSLSTAAILLVITRLGDGIRQQDVAKESTLDPAAIARSVTQLERDGLLERRKDLSDGRAKTLHLTELGRALSLKLDEALDRLRDELVAGIDDADGQIAVRVLRALETQCLTFSNGEPRRQPFEA</sequence>
<reference evidence="5 6" key="1">
    <citation type="submission" date="2018-06" db="EMBL/GenBank/DDBJ databases">
        <authorList>
            <consortium name="Pathogen Informatics"/>
            <person name="Doyle S."/>
        </authorList>
    </citation>
    <scope>NUCLEOTIDE SEQUENCE [LARGE SCALE GENOMIC DNA]</scope>
    <source>
        <strain evidence="5 6">NCTC11165</strain>
    </source>
</reference>
<dbReference type="InterPro" id="IPR036388">
    <property type="entry name" value="WH-like_DNA-bd_sf"/>
</dbReference>
<dbReference type="GO" id="GO:0006950">
    <property type="term" value="P:response to stress"/>
    <property type="evidence" value="ECO:0007669"/>
    <property type="project" value="TreeGrafter"/>
</dbReference>
<dbReference type="InterPro" id="IPR023187">
    <property type="entry name" value="Tscrpt_reg_MarR-type_CS"/>
</dbReference>
<dbReference type="Pfam" id="PF01047">
    <property type="entry name" value="MarR"/>
    <property type="match status" value="1"/>
</dbReference>
<keyword evidence="3" id="KW-0804">Transcription</keyword>
<evidence type="ECO:0000256" key="1">
    <source>
        <dbReference type="ARBA" id="ARBA00023015"/>
    </source>
</evidence>
<dbReference type="PROSITE" id="PS01117">
    <property type="entry name" value="HTH_MARR_1"/>
    <property type="match status" value="1"/>
</dbReference>
<keyword evidence="2" id="KW-0238">DNA-binding</keyword>
<dbReference type="SUPFAM" id="SSF46785">
    <property type="entry name" value="Winged helix' DNA-binding domain"/>
    <property type="match status" value="1"/>
</dbReference>
<name>A0A2X1CB95_BREDI</name>
<dbReference type="Proteomes" id="UP000250358">
    <property type="component" value="Unassembled WGS sequence"/>
</dbReference>
<dbReference type="EMBL" id="UAQM01000007">
    <property type="protein sequence ID" value="SPU43936.1"/>
    <property type="molecule type" value="Genomic_DNA"/>
</dbReference>
<dbReference type="AlphaFoldDB" id="A0A2X1CB95"/>